<evidence type="ECO:0000256" key="3">
    <source>
        <dbReference type="ARBA" id="ARBA00023163"/>
    </source>
</evidence>
<dbReference type="EMBL" id="CP064781">
    <property type="protein sequence ID" value="QRJ62458.1"/>
    <property type="molecule type" value="Genomic_DNA"/>
</dbReference>
<evidence type="ECO:0000313" key="6">
    <source>
        <dbReference type="EMBL" id="QRJ62458.1"/>
    </source>
</evidence>
<gene>
    <name evidence="6" type="ORF">IWH25_11750</name>
</gene>
<dbReference type="Proteomes" id="UP000663444">
    <property type="component" value="Chromosome"/>
</dbReference>
<dbReference type="InterPro" id="IPR050109">
    <property type="entry name" value="HTH-type_TetR-like_transc_reg"/>
</dbReference>
<dbReference type="PROSITE" id="PS50977">
    <property type="entry name" value="HTH_TETR_2"/>
    <property type="match status" value="1"/>
</dbReference>
<keyword evidence="3" id="KW-0804">Transcription</keyword>
<dbReference type="SUPFAM" id="SSF46689">
    <property type="entry name" value="Homeodomain-like"/>
    <property type="match status" value="1"/>
</dbReference>
<keyword evidence="2 4" id="KW-0238">DNA-binding</keyword>
<proteinExistence type="predicted"/>
<organism evidence="6 7">
    <name type="scientific">Azospira restricta</name>
    <dbReference type="NCBI Taxonomy" id="404405"/>
    <lineage>
        <taxon>Bacteria</taxon>
        <taxon>Pseudomonadati</taxon>
        <taxon>Pseudomonadota</taxon>
        <taxon>Betaproteobacteria</taxon>
        <taxon>Rhodocyclales</taxon>
        <taxon>Rhodocyclaceae</taxon>
        <taxon>Azospira</taxon>
    </lineage>
</organism>
<dbReference type="KEGG" id="ares:IWH25_11750"/>
<dbReference type="Pfam" id="PF00440">
    <property type="entry name" value="TetR_N"/>
    <property type="match status" value="1"/>
</dbReference>
<evidence type="ECO:0000259" key="5">
    <source>
        <dbReference type="PROSITE" id="PS50977"/>
    </source>
</evidence>
<dbReference type="GO" id="GO:0003700">
    <property type="term" value="F:DNA-binding transcription factor activity"/>
    <property type="evidence" value="ECO:0007669"/>
    <property type="project" value="TreeGrafter"/>
</dbReference>
<dbReference type="InterPro" id="IPR009057">
    <property type="entry name" value="Homeodomain-like_sf"/>
</dbReference>
<evidence type="ECO:0000256" key="2">
    <source>
        <dbReference type="ARBA" id="ARBA00023125"/>
    </source>
</evidence>
<dbReference type="GO" id="GO:0000976">
    <property type="term" value="F:transcription cis-regulatory region binding"/>
    <property type="evidence" value="ECO:0007669"/>
    <property type="project" value="TreeGrafter"/>
</dbReference>
<dbReference type="InterPro" id="IPR036271">
    <property type="entry name" value="Tet_transcr_reg_TetR-rel_C_sf"/>
</dbReference>
<keyword evidence="1" id="KW-0805">Transcription regulation</keyword>
<dbReference type="AlphaFoldDB" id="A0A974PVV2"/>
<reference evidence="6" key="1">
    <citation type="submission" date="2020-11" db="EMBL/GenBank/DDBJ databases">
        <title>Azospira restricta DSM 18626 genome sequence.</title>
        <authorList>
            <person name="Moe W.M."/>
        </authorList>
    </citation>
    <scope>NUCLEOTIDE SEQUENCE</scope>
    <source>
        <strain evidence="6">DSM 18626</strain>
    </source>
</reference>
<feature type="DNA-binding region" description="H-T-H motif" evidence="4">
    <location>
        <begin position="29"/>
        <end position="48"/>
    </location>
</feature>
<dbReference type="RefSeq" id="WP_203385990.1">
    <property type="nucleotide sequence ID" value="NZ_CP064781.1"/>
</dbReference>
<dbReference type="Pfam" id="PF08511">
    <property type="entry name" value="COQ9"/>
    <property type="match status" value="1"/>
</dbReference>
<dbReference type="SUPFAM" id="SSF48498">
    <property type="entry name" value="Tetracyclin repressor-like, C-terminal domain"/>
    <property type="match status" value="1"/>
</dbReference>
<evidence type="ECO:0000313" key="7">
    <source>
        <dbReference type="Proteomes" id="UP000663444"/>
    </source>
</evidence>
<evidence type="ECO:0000256" key="4">
    <source>
        <dbReference type="PROSITE-ProRule" id="PRU00335"/>
    </source>
</evidence>
<dbReference type="InterPro" id="IPR013718">
    <property type="entry name" value="COQ9_C"/>
</dbReference>
<dbReference type="InterPro" id="IPR001647">
    <property type="entry name" value="HTH_TetR"/>
</dbReference>
<dbReference type="PANTHER" id="PTHR30055:SF234">
    <property type="entry name" value="HTH-TYPE TRANSCRIPTIONAL REGULATOR BETI"/>
    <property type="match status" value="1"/>
</dbReference>
<feature type="domain" description="HTH tetR-type" evidence="5">
    <location>
        <begin position="6"/>
        <end position="66"/>
    </location>
</feature>
<accession>A0A974PVV2</accession>
<name>A0A974PVV2_9RHOO</name>
<keyword evidence="7" id="KW-1185">Reference proteome</keyword>
<sequence length="196" mass="21893">MNGNGDELAARIVDAAVALAEESSWEAVRLHLVAARLGIGLAEIGHHFREKDELIDAWFDRADAAMLALAAAEWMPALPPRERLRRLTLAWLDALAVHKRVTLEMILNKLEPGHVHIQFPAVMRISRTVQWLREAARLDDHGPRRALAETALTAIWLATFTCWLGDDSADAERTRRFLDRQLALAERAAQALPGFA</sequence>
<evidence type="ECO:0000256" key="1">
    <source>
        <dbReference type="ARBA" id="ARBA00023015"/>
    </source>
</evidence>
<protein>
    <submittedName>
        <fullName evidence="6">TetR family transcriptional regulator</fullName>
    </submittedName>
</protein>
<dbReference type="PANTHER" id="PTHR30055">
    <property type="entry name" value="HTH-TYPE TRANSCRIPTIONAL REGULATOR RUTR"/>
    <property type="match status" value="1"/>
</dbReference>
<dbReference type="Gene3D" id="1.10.357.10">
    <property type="entry name" value="Tetracycline Repressor, domain 2"/>
    <property type="match status" value="1"/>
</dbReference>